<evidence type="ECO:0000256" key="16">
    <source>
        <dbReference type="ARBA" id="ARBA00023136"/>
    </source>
</evidence>
<keyword evidence="8 20" id="KW-0812">Transmembrane</keyword>
<evidence type="ECO:0000256" key="18">
    <source>
        <dbReference type="ARBA" id="ARBA00037422"/>
    </source>
</evidence>
<dbReference type="InterPro" id="IPR023298">
    <property type="entry name" value="ATPase_P-typ_TM_dom_sf"/>
</dbReference>
<dbReference type="GO" id="GO:1902600">
    <property type="term" value="P:proton transmembrane transport"/>
    <property type="evidence" value="ECO:0007669"/>
    <property type="project" value="TreeGrafter"/>
</dbReference>
<evidence type="ECO:0000313" key="22">
    <source>
        <dbReference type="EMBL" id="KAF7990005.1"/>
    </source>
</evidence>
<dbReference type="InterPro" id="IPR023214">
    <property type="entry name" value="HAD_sf"/>
</dbReference>
<dbReference type="AlphaFoldDB" id="A0A835CRA7"/>
<feature type="domain" description="Cation-transporting P-type ATPase N-terminal" evidence="21">
    <location>
        <begin position="24"/>
        <end position="98"/>
    </location>
</feature>
<dbReference type="Gene3D" id="3.40.1110.10">
    <property type="entry name" value="Calcium-transporting ATPase, cytoplasmic domain N"/>
    <property type="match status" value="1"/>
</dbReference>
<dbReference type="PANTHER" id="PTHR43294">
    <property type="entry name" value="SODIUM/POTASSIUM-TRANSPORTING ATPASE SUBUNIT ALPHA"/>
    <property type="match status" value="1"/>
</dbReference>
<keyword evidence="5 20" id="KW-0633">Potassium transport</keyword>
<protein>
    <recommendedName>
        <fullName evidence="20">Sodium/potassium-transporting ATPase subunit alpha</fullName>
    </recommendedName>
</protein>
<feature type="transmembrane region" description="Helical" evidence="20">
    <location>
        <begin position="805"/>
        <end position="832"/>
    </location>
</feature>
<organism evidence="22 23">
    <name type="scientific">Aphidius gifuensis</name>
    <name type="common">Parasitoid wasp</name>
    <dbReference type="NCBI Taxonomy" id="684658"/>
    <lineage>
        <taxon>Eukaryota</taxon>
        <taxon>Metazoa</taxon>
        <taxon>Ecdysozoa</taxon>
        <taxon>Arthropoda</taxon>
        <taxon>Hexapoda</taxon>
        <taxon>Insecta</taxon>
        <taxon>Pterygota</taxon>
        <taxon>Neoptera</taxon>
        <taxon>Endopterygota</taxon>
        <taxon>Hymenoptera</taxon>
        <taxon>Apocrita</taxon>
        <taxon>Ichneumonoidea</taxon>
        <taxon>Braconidae</taxon>
        <taxon>Aphidiinae</taxon>
        <taxon>Aphidius</taxon>
    </lineage>
</organism>
<evidence type="ECO:0000256" key="6">
    <source>
        <dbReference type="ARBA" id="ARBA00022553"/>
    </source>
</evidence>
<evidence type="ECO:0000256" key="12">
    <source>
        <dbReference type="ARBA" id="ARBA00022967"/>
    </source>
</evidence>
<feature type="transmembrane region" description="Helical" evidence="20">
    <location>
        <begin position="273"/>
        <end position="297"/>
    </location>
</feature>
<dbReference type="SUPFAM" id="SSF56784">
    <property type="entry name" value="HAD-like"/>
    <property type="match status" value="1"/>
</dbReference>
<keyword evidence="13 20" id="KW-1133">Transmembrane helix</keyword>
<evidence type="ECO:0000256" key="2">
    <source>
        <dbReference type="ARBA" id="ARBA00006934"/>
    </source>
</evidence>
<dbReference type="InterPro" id="IPR036412">
    <property type="entry name" value="HAD-like_sf"/>
</dbReference>
<dbReference type="FunFam" id="3.40.50.1000:FF:000001">
    <property type="entry name" value="Phospholipid-transporting ATPase IC"/>
    <property type="match status" value="1"/>
</dbReference>
<dbReference type="InterPro" id="IPR023299">
    <property type="entry name" value="ATPase_P-typ_cyto_dom_N"/>
</dbReference>
<keyword evidence="11 20" id="KW-0630">Potassium</keyword>
<keyword evidence="10 20" id="KW-0067">ATP-binding</keyword>
<dbReference type="Pfam" id="PF00122">
    <property type="entry name" value="E1-E2_ATPase"/>
    <property type="match status" value="1"/>
</dbReference>
<dbReference type="InterPro" id="IPR018303">
    <property type="entry name" value="ATPase_P-typ_P_site"/>
</dbReference>
<dbReference type="SFLD" id="SFLDF00027">
    <property type="entry name" value="p-type_atpase"/>
    <property type="match status" value="1"/>
</dbReference>
<feature type="transmembrane region" description="Helical" evidence="20">
    <location>
        <begin position="873"/>
        <end position="892"/>
    </location>
</feature>
<dbReference type="Pfam" id="PF00689">
    <property type="entry name" value="Cation_ATPase_C"/>
    <property type="match status" value="1"/>
</dbReference>
<dbReference type="InterPro" id="IPR050510">
    <property type="entry name" value="Cation_transp_ATPase_P-type"/>
</dbReference>
<keyword evidence="7" id="KW-0740">Sodium/potassium transport</keyword>
<keyword evidence="20" id="KW-0479">Metal-binding</keyword>
<comment type="caution">
    <text evidence="20">Lacks conserved residue(s) required for the propagation of feature annotation.</text>
</comment>
<dbReference type="SUPFAM" id="SSF81660">
    <property type="entry name" value="Metal cation-transporting ATPase, ATP-binding domain N"/>
    <property type="match status" value="1"/>
</dbReference>
<keyword evidence="3 20" id="KW-0813">Transport</keyword>
<evidence type="ECO:0000256" key="1">
    <source>
        <dbReference type="ARBA" id="ARBA00004651"/>
    </source>
</evidence>
<evidence type="ECO:0000256" key="10">
    <source>
        <dbReference type="ARBA" id="ARBA00022840"/>
    </source>
</evidence>
<dbReference type="InterPro" id="IPR044492">
    <property type="entry name" value="P_typ_ATPase_HD_dom"/>
</dbReference>
<dbReference type="Gene3D" id="1.20.1110.10">
    <property type="entry name" value="Calcium-transporting ATPase, transmembrane domain"/>
    <property type="match status" value="1"/>
</dbReference>
<comment type="caution">
    <text evidence="22">The sequence shown here is derived from an EMBL/GenBank/DDBJ whole genome shotgun (WGS) entry which is preliminary data.</text>
</comment>
<dbReference type="GO" id="GO:1990573">
    <property type="term" value="P:potassium ion import across plasma membrane"/>
    <property type="evidence" value="ECO:0007669"/>
    <property type="project" value="TreeGrafter"/>
</dbReference>
<dbReference type="EMBL" id="JACMRX010000005">
    <property type="protein sequence ID" value="KAF7990005.1"/>
    <property type="molecule type" value="Genomic_DNA"/>
</dbReference>
<keyword evidence="15 20" id="KW-0406">Ion transport</keyword>
<comment type="similarity">
    <text evidence="2 20">Belongs to the cation transport ATPase (P-type) (TC 3.A.3) family. Type IIC subfamily.</text>
</comment>
<keyword evidence="9 20" id="KW-0547">Nucleotide-binding</keyword>
<dbReference type="SMART" id="SM00831">
    <property type="entry name" value="Cation_ATPase_N"/>
    <property type="match status" value="1"/>
</dbReference>
<sequence>MPFLHKPHKSSNDLEALRQDIETDVHTQGISELLKKLTVDPKQGLSASRARELLAINGPNALTPPKKTSEFAKICRCCCGGFSILIWIGAFLCFGNYLLEHQIEESASQDHLWLGAVLIMLIMTTGMFSYYQEAKSMKILESFNDLLPQKAMVLRNSEKREIPVTELVVGDIAVIEVGDRAPADIRILECQGLKVDNASITGESLALIRSTETEVGSILEARNMIFFSTNVVEGTGRGVVVACGDQTVMGRVAKLTSTLPTRPTPLSHEINSFMTYISCWAIFLGVSFFTMSLGMGYGWINSLVFLIGIIVANVPEGLLATMTVSLTLTAKRMASKNCLVKNLEAIETLGCTSVICSDKTGTLTQNKMTVRHLWYDGQLKEVMAADTWKKYSSSAGFESLARVASLCNRAEWAPFEGPPPPFNKRKILGDASDSALLKCMELLVKGGAQFYRNQYSKVFEIPFNSTDKFQVNIHFYNGKHFLALKGAPERVLERCTKLAFGSETQELTEEVKIAYTESCYDLARNGERVLGFADMELPEDAFPEGFEFNADPINFPLEDLRLIGLIAMLDPPRPSVPDAVYRCRCAGVKVIMVTGDHPDTARAIAKSVGIITEDPQQDSSHSIVVAGTELRQLDSNQLDTLIQSHSEIVFARTSPVQKLQIVESCQRLHFITAVTGDGVNDSPALKKADIGVAMGISGSDVSRQVADLILLDDNFASIVTGIEEGRRIFDNLKSSIAYTLASNIPEITPFLAFIALGIPLPVGVICVLCIDLGTDMWPAISLAYEKSENDIMLRRPRRPLKDHLVSGKLIFMAYGQIGMIEAAAGFFTYLVVMADYGFYPGRLLGLRAEWDNVAVNDLRDGFGQEWTYKQRKVLEFTCHTAFFIAIVIVQLADAVICKTRRNSIFQQGMNNWVLNWGLVFEVVMACVVSYAPFMEIILKTYPLEATWWLPGIPFAIVIFVYDELRKLWIRKHPGGWWDRETSY</sequence>
<dbReference type="GO" id="GO:0016887">
    <property type="term" value="F:ATP hydrolysis activity"/>
    <property type="evidence" value="ECO:0007669"/>
    <property type="project" value="InterPro"/>
</dbReference>
<evidence type="ECO:0000256" key="19">
    <source>
        <dbReference type="ARBA" id="ARBA00038795"/>
    </source>
</evidence>
<dbReference type="InterPro" id="IPR004014">
    <property type="entry name" value="ATPase_P-typ_cation-transptr_N"/>
</dbReference>
<dbReference type="GO" id="GO:0046872">
    <property type="term" value="F:metal ion binding"/>
    <property type="evidence" value="ECO:0007669"/>
    <property type="project" value="UniProtKB-KW"/>
</dbReference>
<dbReference type="PROSITE" id="PS00154">
    <property type="entry name" value="ATPASE_E1_E2"/>
    <property type="match status" value="1"/>
</dbReference>
<dbReference type="PRINTS" id="PR00121">
    <property type="entry name" value="NAKATPASE"/>
</dbReference>
<dbReference type="InterPro" id="IPR059000">
    <property type="entry name" value="ATPase_P-type_domA"/>
</dbReference>
<accession>A0A835CRA7</accession>
<feature type="transmembrane region" description="Helical" evidence="20">
    <location>
        <begin position="111"/>
        <end position="131"/>
    </location>
</feature>
<feature type="transmembrane region" description="Helical" evidence="20">
    <location>
        <begin position="945"/>
        <end position="961"/>
    </location>
</feature>
<evidence type="ECO:0000256" key="9">
    <source>
        <dbReference type="ARBA" id="ARBA00022741"/>
    </source>
</evidence>
<keyword evidence="12" id="KW-1278">Translocase</keyword>
<evidence type="ECO:0000256" key="5">
    <source>
        <dbReference type="ARBA" id="ARBA00022538"/>
    </source>
</evidence>
<evidence type="ECO:0000259" key="21">
    <source>
        <dbReference type="SMART" id="SM00831"/>
    </source>
</evidence>
<evidence type="ECO:0000256" key="11">
    <source>
        <dbReference type="ARBA" id="ARBA00022958"/>
    </source>
</evidence>
<evidence type="ECO:0000256" key="3">
    <source>
        <dbReference type="ARBA" id="ARBA00022448"/>
    </source>
</evidence>
<name>A0A835CRA7_APHGI</name>
<dbReference type="GO" id="GO:0005886">
    <property type="term" value="C:plasma membrane"/>
    <property type="evidence" value="ECO:0007669"/>
    <property type="project" value="UniProtKB-SubCell"/>
</dbReference>
<dbReference type="Gene3D" id="2.70.150.10">
    <property type="entry name" value="Calcium-transporting ATPase, cytoplasmic transduction domain A"/>
    <property type="match status" value="1"/>
</dbReference>
<dbReference type="GO" id="GO:0030007">
    <property type="term" value="P:intracellular potassium ion homeostasis"/>
    <property type="evidence" value="ECO:0007669"/>
    <property type="project" value="TreeGrafter"/>
</dbReference>
<keyword evidence="6" id="KW-0597">Phosphoprotein</keyword>
<comment type="function">
    <text evidence="18">This is the catalytic component of the active enzyme, which catalyzes the hydrolysis of ATP coupled with the exchange of sodium and potassium ions across the plasma membrane. This action creates the electrochemical gradient of sodium and potassium ions, providing the energy for active transport of various nutrients.</text>
</comment>
<keyword evidence="23" id="KW-1185">Reference proteome</keyword>
<evidence type="ECO:0000313" key="23">
    <source>
        <dbReference type="Proteomes" id="UP000639338"/>
    </source>
</evidence>
<dbReference type="GO" id="GO:0005524">
    <property type="term" value="F:ATP binding"/>
    <property type="evidence" value="ECO:0007669"/>
    <property type="project" value="UniProtKB-KW"/>
</dbReference>
<proteinExistence type="inferred from homology"/>
<dbReference type="SFLD" id="SFLDS00003">
    <property type="entry name" value="Haloacid_Dehalogenase"/>
    <property type="match status" value="1"/>
</dbReference>
<keyword evidence="4" id="KW-1003">Cell membrane</keyword>
<evidence type="ECO:0000256" key="8">
    <source>
        <dbReference type="ARBA" id="ARBA00022692"/>
    </source>
</evidence>
<dbReference type="Gene3D" id="3.40.50.1000">
    <property type="entry name" value="HAD superfamily/HAD-like"/>
    <property type="match status" value="1"/>
</dbReference>
<dbReference type="SUPFAM" id="SSF81665">
    <property type="entry name" value="Calcium ATPase, transmembrane domain M"/>
    <property type="match status" value="1"/>
</dbReference>
<dbReference type="FunFam" id="3.40.50.1000:FF:000083">
    <property type="entry name" value="Sodium/potassium-transporting ATPase subunit alpha"/>
    <property type="match status" value="1"/>
</dbReference>
<dbReference type="InterPro" id="IPR006068">
    <property type="entry name" value="ATPase_P-typ_cation-transptr_C"/>
</dbReference>
<dbReference type="NCBIfam" id="TIGR01494">
    <property type="entry name" value="ATPase_P-type"/>
    <property type="match status" value="2"/>
</dbReference>
<dbReference type="Pfam" id="PF00690">
    <property type="entry name" value="Cation_ATPase_N"/>
    <property type="match status" value="1"/>
</dbReference>
<evidence type="ECO:0000256" key="7">
    <source>
        <dbReference type="ARBA" id="ARBA00022607"/>
    </source>
</evidence>
<dbReference type="PANTHER" id="PTHR43294:SF13">
    <property type="entry name" value="SODIUM_POTASSIUM-TRANSPORTING ATPASE SUBUNIT ALPHA"/>
    <property type="match status" value="1"/>
</dbReference>
<reference evidence="22 23" key="1">
    <citation type="submission" date="2020-08" db="EMBL/GenBank/DDBJ databases">
        <title>Aphidius gifuensis genome sequencing and assembly.</title>
        <authorList>
            <person name="Du Z."/>
        </authorList>
    </citation>
    <scope>NUCLEOTIDE SEQUENCE [LARGE SCALE GENOMIC DNA]</scope>
    <source>
        <strain evidence="22">YNYX2018</strain>
        <tissue evidence="22">Adults</tissue>
    </source>
</reference>
<gene>
    <name evidence="22" type="ORF">HCN44_008679</name>
</gene>
<dbReference type="Pfam" id="PF13246">
    <property type="entry name" value="Cation_ATPase"/>
    <property type="match status" value="1"/>
</dbReference>
<dbReference type="GO" id="GO:0006883">
    <property type="term" value="P:intracellular sodium ion homeostasis"/>
    <property type="evidence" value="ECO:0007669"/>
    <property type="project" value="TreeGrafter"/>
</dbReference>
<dbReference type="NCBIfam" id="TIGR01106">
    <property type="entry name" value="ATPase-IIC_X-K"/>
    <property type="match status" value="1"/>
</dbReference>
<keyword evidence="17" id="KW-0739">Sodium transport</keyword>
<evidence type="ECO:0000256" key="14">
    <source>
        <dbReference type="ARBA" id="ARBA00023053"/>
    </source>
</evidence>
<dbReference type="Proteomes" id="UP000639338">
    <property type="component" value="Unassembled WGS sequence"/>
</dbReference>
<evidence type="ECO:0000256" key="15">
    <source>
        <dbReference type="ARBA" id="ARBA00023065"/>
    </source>
</evidence>
<dbReference type="InterPro" id="IPR001757">
    <property type="entry name" value="P_typ_ATPase"/>
</dbReference>
<dbReference type="InterPro" id="IPR008250">
    <property type="entry name" value="ATPase_P-typ_transduc_dom_A_sf"/>
</dbReference>
<feature type="transmembrane region" description="Helical" evidence="20">
    <location>
        <begin position="913"/>
        <end position="933"/>
    </location>
</feature>
<keyword evidence="16 20" id="KW-0472">Membrane</keyword>
<dbReference type="SFLD" id="SFLDG00002">
    <property type="entry name" value="C1.7:_P-type_atpase_like"/>
    <property type="match status" value="1"/>
</dbReference>
<dbReference type="PRINTS" id="PR00119">
    <property type="entry name" value="CATATPASE"/>
</dbReference>
<dbReference type="OrthoDB" id="3352408at2759"/>
<comment type="subunit">
    <text evidence="19">The sodium/potassium-transporting ATPase is composed of a catalytic alpha subunit, an auxiliary non-catalytic beta subunit and an additional regulatory subunit.</text>
</comment>
<dbReference type="InterPro" id="IPR005775">
    <property type="entry name" value="P-type_ATPase_IIC"/>
</dbReference>
<evidence type="ECO:0000256" key="4">
    <source>
        <dbReference type="ARBA" id="ARBA00022475"/>
    </source>
</evidence>
<feature type="transmembrane region" description="Helical" evidence="20">
    <location>
        <begin position="74"/>
        <end position="99"/>
    </location>
</feature>
<evidence type="ECO:0000256" key="13">
    <source>
        <dbReference type="ARBA" id="ARBA00022989"/>
    </source>
</evidence>
<dbReference type="GO" id="GO:0005391">
    <property type="term" value="F:P-type sodium:potassium-exchanging transporter activity"/>
    <property type="evidence" value="ECO:0007669"/>
    <property type="project" value="TreeGrafter"/>
</dbReference>
<comment type="subcellular location">
    <subcellularLocation>
        <location evidence="1 20">Cell membrane</location>
        <topology evidence="1 20">Multi-pass membrane protein</topology>
    </subcellularLocation>
</comment>
<dbReference type="FunFam" id="1.20.1110.10:FF:000038">
    <property type="entry name" value="Sodium/potassium-transporting ATPase subunit alpha"/>
    <property type="match status" value="1"/>
</dbReference>
<dbReference type="SUPFAM" id="SSF81653">
    <property type="entry name" value="Calcium ATPase, transduction domain A"/>
    <property type="match status" value="1"/>
</dbReference>
<keyword evidence="14" id="KW-0915">Sodium</keyword>
<evidence type="ECO:0000256" key="20">
    <source>
        <dbReference type="RuleBase" id="RU362084"/>
    </source>
</evidence>
<dbReference type="GO" id="GO:0036376">
    <property type="term" value="P:sodium ion export across plasma membrane"/>
    <property type="evidence" value="ECO:0007669"/>
    <property type="project" value="TreeGrafter"/>
</dbReference>
<evidence type="ECO:0000256" key="17">
    <source>
        <dbReference type="ARBA" id="ARBA00023201"/>
    </source>
</evidence>